<reference evidence="6 7" key="1">
    <citation type="submission" date="2018-01" db="EMBL/GenBank/DDBJ databases">
        <title>Genomic Encyclopedia of Type Strains, Phase III (KMG-III): the genomes of soil and plant-associated and newly described type strains.</title>
        <authorList>
            <person name="Whitman W."/>
        </authorList>
    </citation>
    <scope>NUCLEOTIDE SEQUENCE [LARGE SCALE GENOMIC DNA]</scope>
    <source>
        <strain evidence="6 7">JCM 18070</strain>
    </source>
</reference>
<dbReference type="Pfam" id="PF00753">
    <property type="entry name" value="Lactamase_B"/>
    <property type="match status" value="1"/>
</dbReference>
<dbReference type="GO" id="GO:0016787">
    <property type="term" value="F:hydrolase activity"/>
    <property type="evidence" value="ECO:0007669"/>
    <property type="project" value="UniProtKB-KW"/>
</dbReference>
<name>A0A2S4LYD5_9BURK</name>
<feature type="domain" description="Metallo-beta-lactamase" evidence="5">
    <location>
        <begin position="28"/>
        <end position="261"/>
    </location>
</feature>
<dbReference type="Proteomes" id="UP000237381">
    <property type="component" value="Unassembled WGS sequence"/>
</dbReference>
<proteinExistence type="inferred from homology"/>
<dbReference type="RefSeq" id="WP_103706821.1">
    <property type="nucleotide sequence ID" value="NZ_PQGA01000018.1"/>
</dbReference>
<evidence type="ECO:0000259" key="5">
    <source>
        <dbReference type="SMART" id="SM00849"/>
    </source>
</evidence>
<sequence>MASSNALKVHHLNCACIQRLRIHGRQLACHCLLIETPSSGLVLVDTGLGTQDLLDPVKRLGFAFTHLYANPRRDPTLSAVAQIRALGFDPRDVRHIVMTHMDLDHVGGLADFPHASVHLHGRELEACTARRSFKDKHRYLRAMWAHQPRYETYSEEGDPWMGFEAIRALRGLPPEILLVPLFGHTLGHCGVAVQDARGWMLHAGDAYFDPREIHGAQRQCAWLVGLFQAAVQTVRRERLRNQARLRALTSTHPEIRVFSAHNPWEYAVALGEPVTVHGERLDHSEPVRASATGRTQVTQS</sequence>
<dbReference type="CDD" id="cd07742">
    <property type="entry name" value="metallo-hydrolase-like_MBL-fold"/>
    <property type="match status" value="1"/>
</dbReference>
<evidence type="ECO:0000256" key="3">
    <source>
        <dbReference type="ARBA" id="ARBA00022801"/>
    </source>
</evidence>
<dbReference type="EMBL" id="PQGA01000018">
    <property type="protein sequence ID" value="POR47472.1"/>
    <property type="molecule type" value="Genomic_DNA"/>
</dbReference>
<dbReference type="SUPFAM" id="SSF56281">
    <property type="entry name" value="Metallo-hydrolase/oxidoreductase"/>
    <property type="match status" value="1"/>
</dbReference>
<dbReference type="PANTHER" id="PTHR42978">
    <property type="entry name" value="QUORUM-QUENCHING LACTONASE YTNP-RELATED-RELATED"/>
    <property type="match status" value="1"/>
</dbReference>
<gene>
    <name evidence="6" type="ORF">B0G62_11863</name>
</gene>
<comment type="similarity">
    <text evidence="1">Belongs to the metallo-beta-lactamase superfamily.</text>
</comment>
<dbReference type="AlphaFoldDB" id="A0A2S4LYD5"/>
<accession>A0A2S4LYD5</accession>
<keyword evidence="4" id="KW-0862">Zinc</keyword>
<comment type="caution">
    <text evidence="6">The sequence shown here is derived from an EMBL/GenBank/DDBJ whole genome shotgun (WGS) entry which is preliminary data.</text>
</comment>
<evidence type="ECO:0000313" key="6">
    <source>
        <dbReference type="EMBL" id="POR47472.1"/>
    </source>
</evidence>
<keyword evidence="3 6" id="KW-0378">Hydrolase</keyword>
<dbReference type="OrthoDB" id="5443440at2"/>
<evidence type="ECO:0000256" key="2">
    <source>
        <dbReference type="ARBA" id="ARBA00022723"/>
    </source>
</evidence>
<keyword evidence="2" id="KW-0479">Metal-binding</keyword>
<dbReference type="SMART" id="SM00849">
    <property type="entry name" value="Lactamase_B"/>
    <property type="match status" value="1"/>
</dbReference>
<protein>
    <submittedName>
        <fullName evidence="6">Glyoxylase-like metal-dependent hydrolase (Beta-lactamase superfamily II)</fullName>
    </submittedName>
</protein>
<dbReference type="InterPro" id="IPR036866">
    <property type="entry name" value="RibonucZ/Hydroxyglut_hydro"/>
</dbReference>
<evidence type="ECO:0000256" key="4">
    <source>
        <dbReference type="ARBA" id="ARBA00022833"/>
    </source>
</evidence>
<keyword evidence="7" id="KW-1185">Reference proteome</keyword>
<dbReference type="InterPro" id="IPR051013">
    <property type="entry name" value="MBL_superfamily_lactonases"/>
</dbReference>
<dbReference type="GO" id="GO:0046872">
    <property type="term" value="F:metal ion binding"/>
    <property type="evidence" value="ECO:0007669"/>
    <property type="project" value="UniProtKB-KW"/>
</dbReference>
<dbReference type="InterPro" id="IPR001279">
    <property type="entry name" value="Metallo-B-lactamas"/>
</dbReference>
<dbReference type="PANTHER" id="PTHR42978:SF3">
    <property type="entry name" value="BLR3078 PROTEIN"/>
    <property type="match status" value="1"/>
</dbReference>
<dbReference type="Gene3D" id="3.60.15.10">
    <property type="entry name" value="Ribonuclease Z/Hydroxyacylglutathione hydrolase-like"/>
    <property type="match status" value="1"/>
</dbReference>
<evidence type="ECO:0000256" key="1">
    <source>
        <dbReference type="ARBA" id="ARBA00007749"/>
    </source>
</evidence>
<organism evidence="6 7">
    <name type="scientific">Paraburkholderia eburnea</name>
    <dbReference type="NCBI Taxonomy" id="1189126"/>
    <lineage>
        <taxon>Bacteria</taxon>
        <taxon>Pseudomonadati</taxon>
        <taxon>Pseudomonadota</taxon>
        <taxon>Betaproteobacteria</taxon>
        <taxon>Burkholderiales</taxon>
        <taxon>Burkholderiaceae</taxon>
        <taxon>Paraburkholderia</taxon>
    </lineage>
</organism>
<evidence type="ECO:0000313" key="7">
    <source>
        <dbReference type="Proteomes" id="UP000237381"/>
    </source>
</evidence>